<dbReference type="PROSITE" id="PS50104">
    <property type="entry name" value="TIR"/>
    <property type="match status" value="1"/>
</dbReference>
<dbReference type="Proteomes" id="UP000712673">
    <property type="component" value="Unassembled WGS sequence"/>
</dbReference>
<accession>A0A937W1M4</accession>
<dbReference type="InterPro" id="IPR007890">
    <property type="entry name" value="CHASE2"/>
</dbReference>
<name>A0A937W1M4_UNCTE</name>
<evidence type="ECO:0000313" key="4">
    <source>
        <dbReference type="Proteomes" id="UP000712673"/>
    </source>
</evidence>
<dbReference type="EMBL" id="VGLS01000512">
    <property type="protein sequence ID" value="MBM3225213.1"/>
    <property type="molecule type" value="Genomic_DNA"/>
</dbReference>
<keyword evidence="1" id="KW-0472">Membrane</keyword>
<dbReference type="Gene3D" id="3.40.50.10140">
    <property type="entry name" value="Toll/interleukin-1 receptor homology (TIR) domain"/>
    <property type="match status" value="1"/>
</dbReference>
<organism evidence="3 4">
    <name type="scientific">Tectimicrobiota bacterium</name>
    <dbReference type="NCBI Taxonomy" id="2528274"/>
    <lineage>
        <taxon>Bacteria</taxon>
        <taxon>Pseudomonadati</taxon>
        <taxon>Nitrospinota/Tectimicrobiota group</taxon>
        <taxon>Candidatus Tectimicrobiota</taxon>
    </lineage>
</organism>
<proteinExistence type="predicted"/>
<evidence type="ECO:0000313" key="3">
    <source>
        <dbReference type="EMBL" id="MBM3225213.1"/>
    </source>
</evidence>
<dbReference type="InterPro" id="IPR035897">
    <property type="entry name" value="Toll_tir_struct_dom_sf"/>
</dbReference>
<dbReference type="Pfam" id="PF13676">
    <property type="entry name" value="TIR_2"/>
    <property type="match status" value="1"/>
</dbReference>
<keyword evidence="1" id="KW-0812">Transmembrane</keyword>
<feature type="transmembrane region" description="Helical" evidence="1">
    <location>
        <begin position="162"/>
        <end position="183"/>
    </location>
</feature>
<dbReference type="SMART" id="SM01080">
    <property type="entry name" value="CHASE2"/>
    <property type="match status" value="1"/>
</dbReference>
<dbReference type="SUPFAM" id="SSF52200">
    <property type="entry name" value="Toll/Interleukin receptor TIR domain"/>
    <property type="match status" value="1"/>
</dbReference>
<dbReference type="AlphaFoldDB" id="A0A937W1M4"/>
<reference evidence="3" key="1">
    <citation type="submission" date="2019-03" db="EMBL/GenBank/DDBJ databases">
        <title>Lake Tanganyika Metagenome-Assembled Genomes (MAGs).</title>
        <authorList>
            <person name="Tran P."/>
        </authorList>
    </citation>
    <scope>NUCLEOTIDE SEQUENCE</scope>
    <source>
        <strain evidence="3">K_DeepCast_65m_m2_066</strain>
    </source>
</reference>
<evidence type="ECO:0000259" key="2">
    <source>
        <dbReference type="PROSITE" id="PS50104"/>
    </source>
</evidence>
<dbReference type="InterPro" id="IPR000157">
    <property type="entry name" value="TIR_dom"/>
</dbReference>
<feature type="domain" description="TIR" evidence="2">
    <location>
        <begin position="1"/>
        <end position="128"/>
    </location>
</feature>
<sequence length="563" mass="62049">MAHDVFISYASEDKATADAVCHGLEAQGIGCWMAPRDIPPGVEWPAAIVHAIAQSRAMVLMFSEHANQSHQVPRELERAVDKGIPIICMRLETVMPAASLEYFIGVVHWVDVLPSLTPSIARVAETIHSLTATTPRDDPGRDARPFRPAVELFQQRLRFRNALIVTSGAIAMVVSLLGLMSTFDLFTLDTRLASLTMWTARVLHAPALYPALAMVALERDIPRSAWRRLHATVVERLAEAGARVIAFDMYFESSTADDAALADAIARARQRGTAVVVGIHQLVDSQPKLLPELRQTVSAWGMLCIGQQLGAAWLEPLVVERGGASTAQPLPLLWSMALHAVAAWRQVDLSIDQLDPARQEILADHVVTHHKESFPFSMTSTTRRFQKGCPVINEGDRVHGLILALSPLAALRDPRRRFTYAGLTAATPRPDMTLFRDRIVLLGVESSDESFTVPGGERRFGFELHADAINTLLTGMAIRPLGQGTQLLLSVGLALLGGTVRYTRRLTTRRQRRLTLFSLVCSYVLMTCIAYSAWHVLLSPLYHLSGLIGTYVLAGKIETRWFT</sequence>
<evidence type="ECO:0000256" key="1">
    <source>
        <dbReference type="SAM" id="Phobius"/>
    </source>
</evidence>
<comment type="caution">
    <text evidence="3">The sequence shown here is derived from an EMBL/GenBank/DDBJ whole genome shotgun (WGS) entry which is preliminary data.</text>
</comment>
<keyword evidence="1" id="KW-1133">Transmembrane helix</keyword>
<dbReference type="GO" id="GO:0007165">
    <property type="term" value="P:signal transduction"/>
    <property type="evidence" value="ECO:0007669"/>
    <property type="project" value="InterPro"/>
</dbReference>
<dbReference type="Pfam" id="PF05226">
    <property type="entry name" value="CHASE2"/>
    <property type="match status" value="1"/>
</dbReference>
<protein>
    <submittedName>
        <fullName evidence="3">TIR domain-containing protein</fullName>
    </submittedName>
</protein>
<gene>
    <name evidence="3" type="ORF">FJZ47_15625</name>
</gene>
<feature type="transmembrane region" description="Helical" evidence="1">
    <location>
        <begin position="514"/>
        <end position="534"/>
    </location>
</feature>